<feature type="compositionally biased region" description="Basic and acidic residues" evidence="1">
    <location>
        <begin position="480"/>
        <end position="492"/>
    </location>
</feature>
<accession>A0A8H6W3G0</accession>
<feature type="compositionally biased region" description="Polar residues" evidence="1">
    <location>
        <begin position="247"/>
        <end position="259"/>
    </location>
</feature>
<reference evidence="3" key="1">
    <citation type="submission" date="2020-05" db="EMBL/GenBank/DDBJ databases">
        <title>Mycena genomes resolve the evolution of fungal bioluminescence.</title>
        <authorList>
            <person name="Tsai I.J."/>
        </authorList>
    </citation>
    <scope>NUCLEOTIDE SEQUENCE</scope>
    <source>
        <strain evidence="3">171206Taipei</strain>
    </source>
</reference>
<evidence type="ECO:0000256" key="1">
    <source>
        <dbReference type="SAM" id="MobiDB-lite"/>
    </source>
</evidence>
<feature type="compositionally biased region" description="Acidic residues" evidence="1">
    <location>
        <begin position="951"/>
        <end position="961"/>
    </location>
</feature>
<feature type="compositionally biased region" description="Acidic residues" evidence="1">
    <location>
        <begin position="931"/>
        <end position="942"/>
    </location>
</feature>
<feature type="compositionally biased region" description="Basic and acidic residues" evidence="1">
    <location>
        <begin position="112"/>
        <end position="127"/>
    </location>
</feature>
<feature type="domain" description="DNA replication checkpoint mediator MRC1" evidence="2">
    <location>
        <begin position="926"/>
        <end position="1065"/>
    </location>
</feature>
<feature type="region of interest" description="Disordered" evidence="1">
    <location>
        <begin position="1145"/>
        <end position="1250"/>
    </location>
</feature>
<organism evidence="3 4">
    <name type="scientific">Mycena indigotica</name>
    <dbReference type="NCBI Taxonomy" id="2126181"/>
    <lineage>
        <taxon>Eukaryota</taxon>
        <taxon>Fungi</taxon>
        <taxon>Dikarya</taxon>
        <taxon>Basidiomycota</taxon>
        <taxon>Agaricomycotina</taxon>
        <taxon>Agaricomycetes</taxon>
        <taxon>Agaricomycetidae</taxon>
        <taxon>Agaricales</taxon>
        <taxon>Marasmiineae</taxon>
        <taxon>Mycenaceae</taxon>
        <taxon>Mycena</taxon>
    </lineage>
</organism>
<feature type="compositionally biased region" description="Low complexity" evidence="1">
    <location>
        <begin position="840"/>
        <end position="853"/>
    </location>
</feature>
<feature type="compositionally biased region" description="Basic and acidic residues" evidence="1">
    <location>
        <begin position="566"/>
        <end position="575"/>
    </location>
</feature>
<gene>
    <name evidence="3" type="ORF">MIND_00718600</name>
</gene>
<feature type="region of interest" description="Disordered" evidence="1">
    <location>
        <begin position="806"/>
        <end position="978"/>
    </location>
</feature>
<feature type="region of interest" description="Disordered" evidence="1">
    <location>
        <begin position="642"/>
        <end position="737"/>
    </location>
</feature>
<feature type="region of interest" description="Disordered" evidence="1">
    <location>
        <begin position="72"/>
        <end position="393"/>
    </location>
</feature>
<proteinExistence type="predicted"/>
<feature type="compositionally biased region" description="Acidic residues" evidence="1">
    <location>
        <begin position="314"/>
        <end position="323"/>
    </location>
</feature>
<dbReference type="EMBL" id="JACAZF010000006">
    <property type="protein sequence ID" value="KAF7301531.1"/>
    <property type="molecule type" value="Genomic_DNA"/>
</dbReference>
<dbReference type="OrthoDB" id="3361281at2759"/>
<dbReference type="GeneID" id="59346403"/>
<feature type="compositionally biased region" description="Basic and acidic residues" evidence="1">
    <location>
        <begin position="384"/>
        <end position="393"/>
    </location>
</feature>
<feature type="compositionally biased region" description="Basic and acidic residues" evidence="1">
    <location>
        <begin position="215"/>
        <end position="231"/>
    </location>
</feature>
<dbReference type="InterPro" id="IPR018564">
    <property type="entry name" value="Repl_chkpnt_MRC1_dom"/>
</dbReference>
<feature type="region of interest" description="Disordered" evidence="1">
    <location>
        <begin position="480"/>
        <end position="630"/>
    </location>
</feature>
<dbReference type="Proteomes" id="UP000636479">
    <property type="component" value="Unassembled WGS sequence"/>
</dbReference>
<evidence type="ECO:0000259" key="2">
    <source>
        <dbReference type="Pfam" id="PF09444"/>
    </source>
</evidence>
<protein>
    <submittedName>
        <fullName evidence="3">MRC1 domain-containing protein</fullName>
    </submittedName>
</protein>
<feature type="compositionally biased region" description="Basic and acidic residues" evidence="1">
    <location>
        <begin position="334"/>
        <end position="350"/>
    </location>
</feature>
<feature type="compositionally biased region" description="Low complexity" evidence="1">
    <location>
        <begin position="719"/>
        <end position="730"/>
    </location>
</feature>
<name>A0A8H6W3G0_9AGAR</name>
<feature type="compositionally biased region" description="Polar residues" evidence="1">
    <location>
        <begin position="98"/>
        <end position="111"/>
    </location>
</feature>
<keyword evidence="4" id="KW-1185">Reference proteome</keyword>
<feature type="compositionally biased region" description="Acidic residues" evidence="1">
    <location>
        <begin position="493"/>
        <end position="527"/>
    </location>
</feature>
<dbReference type="RefSeq" id="XP_037219531.1">
    <property type="nucleotide sequence ID" value="XM_037363887.1"/>
</dbReference>
<feature type="region of interest" description="Disordered" evidence="1">
    <location>
        <begin position="27"/>
        <end position="57"/>
    </location>
</feature>
<feature type="compositionally biased region" description="Polar residues" evidence="1">
    <location>
        <begin position="1190"/>
        <end position="1204"/>
    </location>
</feature>
<dbReference type="Pfam" id="PF09444">
    <property type="entry name" value="MRC1"/>
    <property type="match status" value="1"/>
</dbReference>
<feature type="compositionally biased region" description="Basic residues" evidence="1">
    <location>
        <begin position="148"/>
        <end position="157"/>
    </location>
</feature>
<feature type="compositionally biased region" description="Polar residues" evidence="1">
    <location>
        <begin position="820"/>
        <end position="839"/>
    </location>
</feature>
<comment type="caution">
    <text evidence="3">The sequence shown here is derived from an EMBL/GenBank/DDBJ whole genome shotgun (WGS) entry which is preliminary data.</text>
</comment>
<sequence>MAPPPPPKRVIRTYGRPKELALVETVIVPTRSSTPPLNRFTRRRSPSPADDGASDALFKYRGGSSIRSALAAIDAQYDSEEESQPAPQPVVEKKDDTTTSPIQDTHASSPNPERHSPPSTFLHRDTSNRVAFSDDDSDAENQTSPAKHPIHTPKSRRSSTPPTSDDELPERLSVGSKPKPKAKPVNSRAPLAFRADTRKVAPEGSSKKPKIKAPTKKELDETRRERGRIAAETKTGLQRVEKPARYTMSNLFQGLTNPGLSALGRTASLDDPITNFSSSPQPPPIPIPRNEDQSVAPPPFLAPEPQRKSSDLPPLDDSDDDLPDASILLTEAKQGYERAQRQQELADKKAMLVAQQRTAPPPQHLDDDDDDLIVQPKPKSSSSLEKKPRLSEARKRQMLIGEFGRASGSRGITQMRDQVMKDLKRQVQRDTASIVNEKEDEWARRGGTVMTTGASAVQNSVMMDEAIKAIAERGKITAEAREARMQLDHAPNDGDDDDSDDEDWQEDAGDADITMVEENEEEEDNDEAPIQTAKGRSKRLVIDSDDEQENDQGDKENDGMSMFDPTADKENEGIRRQPLGSLLRPKLVGRQSSLLGLEEGFSRRMSMSPGDVAEDENENAENVRPDNRRALTRLSSDEDLFISEPASHNLQFAERLKRSSPTSTQPGTPELTLRPTLEPEPFGAKLKSIEGFSQFSDDDSVTKPTVLQPGFSDLFEAGSEQQPQRQSESRGASFRDKSLFDQLRKPAVFGLTQDVELQPAFEVGDRLREKADTIFAKEQEYLLQAANKNTENRQPQLYVDENGFLTQTRPDGEEEPELYQPSSPVWDSSAQLSPSLSHIQPQTQPGSTSSSRQDPTSLRIPLRTLSLKPGDLESPESPVPSPRRRLVKGQRPVFSPPDSPTLKSSVNVFDVLQGKTTSRKEKKPLQKSEFIEGEAEESDDDEVIFRRSGDGEEEEDDEDQDQSLQTLVDDQEMDENTMATAAVIEKFQEHQHQDDLEIEKLHQAAVHGQLRKKRRIGVGLDDSDDDDDIEDFRAKRMRRGMGEVRIDRGDIKDLANNPSTVPFFQVYADDLKHGDEPEFAYLLQGESQPLPEDIPMANYEEEGEGEEEQEIVTTAEVRRRAQEMARNGEFDELPSMDAEDISWIDRHLEDDEETQTKIVSIARRPQKRPSTDARNEERLSKWHKNEARSSRNAGTGRASGSTAVTAHRPSVKPTASTSSGVKKPGDARRPVKHQASVLATVATDRSSRFL</sequence>
<evidence type="ECO:0000313" key="4">
    <source>
        <dbReference type="Proteomes" id="UP000636479"/>
    </source>
</evidence>
<dbReference type="AlphaFoldDB" id="A0A8H6W3G0"/>
<feature type="compositionally biased region" description="Basic and acidic residues" evidence="1">
    <location>
        <begin position="1169"/>
        <end position="1189"/>
    </location>
</feature>
<evidence type="ECO:0000313" key="3">
    <source>
        <dbReference type="EMBL" id="KAF7301531.1"/>
    </source>
</evidence>